<reference evidence="1 2" key="1">
    <citation type="submission" date="2017-03" db="EMBL/GenBank/DDBJ databases">
        <title>Genome of the blue death feigning beetle - Asbolus verrucosus.</title>
        <authorList>
            <person name="Rider S.D."/>
        </authorList>
    </citation>
    <scope>NUCLEOTIDE SEQUENCE [LARGE SCALE GENOMIC DNA]</scope>
    <source>
        <strain evidence="1">Butters</strain>
        <tissue evidence="1">Head and leg muscle</tissue>
    </source>
</reference>
<comment type="caution">
    <text evidence="1">The sequence shown here is derived from an EMBL/GenBank/DDBJ whole genome shotgun (WGS) entry which is preliminary data.</text>
</comment>
<dbReference type="AlphaFoldDB" id="A0A482V9T8"/>
<dbReference type="EMBL" id="QDEB01123812">
    <property type="protein sequence ID" value="RZB39956.1"/>
    <property type="molecule type" value="Genomic_DNA"/>
</dbReference>
<proteinExistence type="predicted"/>
<gene>
    <name evidence="1" type="ORF">BDFB_012728</name>
</gene>
<organism evidence="1 2">
    <name type="scientific">Asbolus verrucosus</name>
    <name type="common">Desert ironclad beetle</name>
    <dbReference type="NCBI Taxonomy" id="1661398"/>
    <lineage>
        <taxon>Eukaryota</taxon>
        <taxon>Metazoa</taxon>
        <taxon>Ecdysozoa</taxon>
        <taxon>Arthropoda</taxon>
        <taxon>Hexapoda</taxon>
        <taxon>Insecta</taxon>
        <taxon>Pterygota</taxon>
        <taxon>Neoptera</taxon>
        <taxon>Endopterygota</taxon>
        <taxon>Coleoptera</taxon>
        <taxon>Polyphaga</taxon>
        <taxon>Cucujiformia</taxon>
        <taxon>Tenebrionidae</taxon>
        <taxon>Pimeliinae</taxon>
        <taxon>Asbolus</taxon>
    </lineage>
</organism>
<dbReference type="Proteomes" id="UP000292052">
    <property type="component" value="Unassembled WGS sequence"/>
</dbReference>
<sequence>MEATKLEDASQESQFQPLDEAKKKFLEQALQSLTIDVIEALLKQIKILEKVDTLGDGDDATEYITALDTISEFVCDIDTANDFHKIGGFVIMQPCLKCKNPKIRAEACNLLAELCQNNPYCQRVVLENGFMPMLIEIVEYDPEVEVVAKALYAVSCIVRQNATGCAQFIQYKGIQIFLNTLQRNVEKFNIKICFLLNVLCTSQADFKSRLIFIGYIPVLFSLISSPPRSSDEHVLALLLKLIEENPSAVNDCKQNALSAKEVLEHYSSAVKGKEEYLNEEEYCNSIYNVLFPQN</sequence>
<dbReference type="Gene3D" id="1.25.10.10">
    <property type="entry name" value="Leucine-rich Repeat Variant"/>
    <property type="match status" value="1"/>
</dbReference>
<dbReference type="InterPro" id="IPR016024">
    <property type="entry name" value="ARM-type_fold"/>
</dbReference>
<accession>A0A482V9T8</accession>
<evidence type="ECO:0008006" key="3">
    <source>
        <dbReference type="Google" id="ProtNLM"/>
    </source>
</evidence>
<dbReference type="OrthoDB" id="10250458at2759"/>
<dbReference type="InterPro" id="IPR011989">
    <property type="entry name" value="ARM-like"/>
</dbReference>
<dbReference type="GO" id="GO:0000774">
    <property type="term" value="F:adenyl-nucleotide exchange factor activity"/>
    <property type="evidence" value="ECO:0007669"/>
    <property type="project" value="TreeGrafter"/>
</dbReference>
<dbReference type="STRING" id="1661398.A0A482V9T8"/>
<evidence type="ECO:0000313" key="2">
    <source>
        <dbReference type="Proteomes" id="UP000292052"/>
    </source>
</evidence>
<dbReference type="SUPFAM" id="SSF48371">
    <property type="entry name" value="ARM repeat"/>
    <property type="match status" value="1"/>
</dbReference>
<dbReference type="InterPro" id="IPR050693">
    <property type="entry name" value="Hsp70_NEF-Inhibitors"/>
</dbReference>
<keyword evidence="2" id="KW-1185">Reference proteome</keyword>
<evidence type="ECO:0000313" key="1">
    <source>
        <dbReference type="EMBL" id="RZB39956.1"/>
    </source>
</evidence>
<dbReference type="PANTHER" id="PTHR19316:SF18">
    <property type="entry name" value="HSP70-BINDING PROTEIN 1"/>
    <property type="match status" value="1"/>
</dbReference>
<dbReference type="PANTHER" id="PTHR19316">
    <property type="entry name" value="PROTEIN FOLDING REGULATOR"/>
    <property type="match status" value="1"/>
</dbReference>
<name>A0A482V9T8_ASBVE</name>
<protein>
    <recommendedName>
        <fullName evidence="3">Hsp70-binding protein 1</fullName>
    </recommendedName>
</protein>
<dbReference type="GO" id="GO:0005783">
    <property type="term" value="C:endoplasmic reticulum"/>
    <property type="evidence" value="ECO:0007669"/>
    <property type="project" value="TreeGrafter"/>
</dbReference>